<dbReference type="AlphaFoldDB" id="A0A1Y5PFA4"/>
<dbReference type="NCBIfam" id="TIGR03816">
    <property type="entry name" value="tadE_like_DECH"/>
    <property type="match status" value="1"/>
</dbReference>
<name>A0A1Y5PFA4_9MICO</name>
<evidence type="ECO:0000313" key="1">
    <source>
        <dbReference type="EMBL" id="SBS74831.1"/>
    </source>
</evidence>
<dbReference type="InterPro" id="IPR021202">
    <property type="entry name" value="Rv3654c-like"/>
</dbReference>
<organism evidence="1">
    <name type="scientific">uncultured Microbacterium sp</name>
    <dbReference type="NCBI Taxonomy" id="191216"/>
    <lineage>
        <taxon>Bacteria</taxon>
        <taxon>Bacillati</taxon>
        <taxon>Actinomycetota</taxon>
        <taxon>Actinomycetes</taxon>
        <taxon>Micrococcales</taxon>
        <taxon>Microbacteriaceae</taxon>
        <taxon>Microbacterium</taxon>
        <taxon>environmental samples</taxon>
    </lineage>
</organism>
<gene>
    <name evidence="1" type="ORF">MIPYR_80003</name>
</gene>
<keyword evidence="1" id="KW-0547">Nucleotide-binding</keyword>
<dbReference type="GO" id="GO:0004386">
    <property type="term" value="F:helicase activity"/>
    <property type="evidence" value="ECO:0007669"/>
    <property type="project" value="UniProtKB-KW"/>
</dbReference>
<proteinExistence type="predicted"/>
<sequence length="105" mass="9924">MSGLSLAVGALAVTATLAMGCAGIGVAASRSIRAASAADASALAAADAASGAVVGVPCERAAEIAARHGAALEDCRVDGLIATVEVSAPVGVFTARARARAGPPP</sequence>
<dbReference type="RefSeq" id="WP_295577927.1">
    <property type="nucleotide sequence ID" value="NZ_FLQR01000012.1"/>
</dbReference>
<dbReference type="EMBL" id="FLQR01000012">
    <property type="protein sequence ID" value="SBS74831.1"/>
    <property type="molecule type" value="Genomic_DNA"/>
</dbReference>
<keyword evidence="1" id="KW-0067">ATP-binding</keyword>
<accession>A0A1Y5PFA4</accession>
<keyword evidence="1" id="KW-0347">Helicase</keyword>
<protein>
    <submittedName>
        <fullName evidence="1">Helicase/secretion neighborhood TadE-like protein</fullName>
    </submittedName>
</protein>
<keyword evidence="1" id="KW-0378">Hydrolase</keyword>
<reference evidence="1" key="1">
    <citation type="submission" date="2016-03" db="EMBL/GenBank/DDBJ databases">
        <authorList>
            <person name="Ploux O."/>
        </authorList>
    </citation>
    <scope>NUCLEOTIDE SEQUENCE</scope>
    <source>
        <strain evidence="1">UC1</strain>
    </source>
</reference>